<dbReference type="EMBL" id="FNCE01000001">
    <property type="protein sequence ID" value="SDF55209.1"/>
    <property type="molecule type" value="Genomic_DNA"/>
</dbReference>
<keyword evidence="2" id="KW-1185">Reference proteome</keyword>
<dbReference type="Proteomes" id="UP000199415">
    <property type="component" value="Unassembled WGS sequence"/>
</dbReference>
<gene>
    <name evidence="1" type="ORF">SAMN05216241_101437</name>
</gene>
<evidence type="ECO:0000313" key="1">
    <source>
        <dbReference type="EMBL" id="SDF55209.1"/>
    </source>
</evidence>
<name>A0A1G7M202_9PROT</name>
<sequence>MPRLLPAIIMLDVHRDPLRFEIRLAGTAIREIYAAELTGITIAADDASPLSTDAYPRLMHAVNEAAPVFARNAVHWQGRDHVRYDVAHLPLGADDRIEKILTLIERV</sequence>
<accession>A0A1G7M202</accession>
<organism evidence="1 2">
    <name type="scientific">Limimonas halophila</name>
    <dbReference type="NCBI Taxonomy" id="1082479"/>
    <lineage>
        <taxon>Bacteria</taxon>
        <taxon>Pseudomonadati</taxon>
        <taxon>Pseudomonadota</taxon>
        <taxon>Alphaproteobacteria</taxon>
        <taxon>Rhodospirillales</taxon>
        <taxon>Rhodovibrionaceae</taxon>
        <taxon>Limimonas</taxon>
    </lineage>
</organism>
<proteinExistence type="predicted"/>
<protein>
    <submittedName>
        <fullName evidence="1">Uncharacterized protein</fullName>
    </submittedName>
</protein>
<reference evidence="1 2" key="1">
    <citation type="submission" date="2016-10" db="EMBL/GenBank/DDBJ databases">
        <authorList>
            <person name="de Groot N.N."/>
        </authorList>
    </citation>
    <scope>NUCLEOTIDE SEQUENCE [LARGE SCALE GENOMIC DNA]</scope>
    <source>
        <strain evidence="1 2">DSM 25584</strain>
    </source>
</reference>
<dbReference type="AlphaFoldDB" id="A0A1G7M202"/>
<evidence type="ECO:0000313" key="2">
    <source>
        <dbReference type="Proteomes" id="UP000199415"/>
    </source>
</evidence>